<evidence type="ECO:0000313" key="7">
    <source>
        <dbReference type="EMBL" id="WPK12431.1"/>
    </source>
</evidence>
<evidence type="ECO:0000256" key="2">
    <source>
        <dbReference type="ARBA" id="ARBA00022670"/>
    </source>
</evidence>
<dbReference type="RefSeq" id="WP_293926912.1">
    <property type="nucleotide sequence ID" value="NZ_CP137624.1"/>
</dbReference>
<dbReference type="SUPFAM" id="SSF54001">
    <property type="entry name" value="Cysteine proteinases"/>
    <property type="match status" value="1"/>
</dbReference>
<dbReference type="EMBL" id="CP137624">
    <property type="protein sequence ID" value="WPK12431.1"/>
    <property type="molecule type" value="Genomic_DNA"/>
</dbReference>
<dbReference type="Proteomes" id="UP001322664">
    <property type="component" value="Chromosome"/>
</dbReference>
<keyword evidence="5" id="KW-0732">Signal</keyword>
<comment type="similarity">
    <text evidence="1">Belongs to the peptidase C40 family.</text>
</comment>
<gene>
    <name evidence="7" type="ORF">R6U77_01695</name>
</gene>
<evidence type="ECO:0000256" key="3">
    <source>
        <dbReference type="ARBA" id="ARBA00022801"/>
    </source>
</evidence>
<keyword evidence="2" id="KW-0645">Protease</keyword>
<organism evidence="7 8">
    <name type="scientific">Lysinibacillus louembei</name>
    <dbReference type="NCBI Taxonomy" id="1470088"/>
    <lineage>
        <taxon>Bacteria</taxon>
        <taxon>Bacillati</taxon>
        <taxon>Bacillota</taxon>
        <taxon>Bacilli</taxon>
        <taxon>Bacillales</taxon>
        <taxon>Bacillaceae</taxon>
        <taxon>Lysinibacillus</taxon>
    </lineage>
</organism>
<dbReference type="PANTHER" id="PTHR47053:SF1">
    <property type="entry name" value="MUREIN DD-ENDOPEPTIDASE MEPH-RELATED"/>
    <property type="match status" value="1"/>
</dbReference>
<accession>A0ABZ0RYR6</accession>
<feature type="chain" id="PRO_5046488371" evidence="5">
    <location>
        <begin position="20"/>
        <end position="161"/>
    </location>
</feature>
<dbReference type="InterPro" id="IPR000064">
    <property type="entry name" value="NLP_P60_dom"/>
</dbReference>
<proteinExistence type="inferred from homology"/>
<dbReference type="Pfam" id="PF00877">
    <property type="entry name" value="NLPC_P60"/>
    <property type="match status" value="1"/>
</dbReference>
<protein>
    <submittedName>
        <fullName evidence="7">C40 family peptidase</fullName>
    </submittedName>
</protein>
<dbReference type="Gene3D" id="3.90.1720.10">
    <property type="entry name" value="endopeptidase domain like (from Nostoc punctiforme)"/>
    <property type="match status" value="1"/>
</dbReference>
<evidence type="ECO:0000256" key="1">
    <source>
        <dbReference type="ARBA" id="ARBA00007074"/>
    </source>
</evidence>
<feature type="domain" description="NlpC/P60" evidence="6">
    <location>
        <begin position="34"/>
        <end position="156"/>
    </location>
</feature>
<dbReference type="PROSITE" id="PS51935">
    <property type="entry name" value="NLPC_P60"/>
    <property type="match status" value="1"/>
</dbReference>
<feature type="signal peptide" evidence="5">
    <location>
        <begin position="1"/>
        <end position="19"/>
    </location>
</feature>
<dbReference type="InterPro" id="IPR038765">
    <property type="entry name" value="Papain-like_cys_pep_sf"/>
</dbReference>
<name>A0ABZ0RYR6_9BACI</name>
<dbReference type="InterPro" id="IPR051202">
    <property type="entry name" value="Peptidase_C40"/>
</dbReference>
<keyword evidence="8" id="KW-1185">Reference proteome</keyword>
<sequence length="161" mass="17256">MSYNKILRNTLLTFLAALAIFLSPIGEEKAAAADFTSSNFKSTAQKYLGVPYSYGGTSTRGFDCSGYVRTVFSDLGVSLPRTSSSMYGVGTAVSQNDLIPGDLVFFNTSGSGISHVGIYLGGGKFIHSQTNIGVSVTDINDKWYWGSRYVGAKRVANVSFE</sequence>
<evidence type="ECO:0000256" key="5">
    <source>
        <dbReference type="SAM" id="SignalP"/>
    </source>
</evidence>
<keyword evidence="4" id="KW-0788">Thiol protease</keyword>
<evidence type="ECO:0000313" key="8">
    <source>
        <dbReference type="Proteomes" id="UP001322664"/>
    </source>
</evidence>
<evidence type="ECO:0000256" key="4">
    <source>
        <dbReference type="ARBA" id="ARBA00022807"/>
    </source>
</evidence>
<dbReference type="PANTHER" id="PTHR47053">
    <property type="entry name" value="MUREIN DD-ENDOPEPTIDASE MEPH-RELATED"/>
    <property type="match status" value="1"/>
</dbReference>
<evidence type="ECO:0000259" key="6">
    <source>
        <dbReference type="PROSITE" id="PS51935"/>
    </source>
</evidence>
<reference evidence="7 8" key="1">
    <citation type="submission" date="2023-09" db="EMBL/GenBank/DDBJ databases">
        <authorList>
            <person name="Page C.A."/>
            <person name="Perez-Diaz I.M."/>
        </authorList>
    </citation>
    <scope>NUCLEOTIDE SEQUENCE [LARGE SCALE GENOMIC DNA]</scope>
    <source>
        <strain evidence="7 8">Ll15</strain>
    </source>
</reference>
<keyword evidence="3" id="KW-0378">Hydrolase</keyword>